<sequence length="239" mass="27522">MHGSCQMEKEEVGPEKQPPDKFKVPNPKPRSAFKRVPKPMSTSSQGVTSKLNQAGSLKDSTYGYILMKALKNPTDITPNEKMILVSHPVIAELIEQTNGMKHTQKLSCYVNIDTIFNYQYCHSAEIPVLYDSHEKCSFNEEQVLQYTPPQDEEKLSDSTKGYSDKNLIIDEEDKRTIGKYTLKERRQKIRKYKEKLKRYRLGLSNTSNKYKKRSIIAKTRPRIRGKFVKNSQSAELAAR</sequence>
<proteinExistence type="predicted"/>
<evidence type="ECO:0008006" key="4">
    <source>
        <dbReference type="Google" id="ProtNLM"/>
    </source>
</evidence>
<gene>
    <name evidence="2" type="ORF">ECRASSUSDP1_LOCUS19871</name>
</gene>
<organism evidence="2 3">
    <name type="scientific">Euplotes crassus</name>
    <dbReference type="NCBI Taxonomy" id="5936"/>
    <lineage>
        <taxon>Eukaryota</taxon>
        <taxon>Sar</taxon>
        <taxon>Alveolata</taxon>
        <taxon>Ciliophora</taxon>
        <taxon>Intramacronucleata</taxon>
        <taxon>Spirotrichea</taxon>
        <taxon>Hypotrichia</taxon>
        <taxon>Euplotida</taxon>
        <taxon>Euplotidae</taxon>
        <taxon>Moneuplotes</taxon>
    </lineage>
</organism>
<name>A0AAD1XTA0_EUPCR</name>
<protein>
    <recommendedName>
        <fullName evidence="4">CCT domain-containing protein</fullName>
    </recommendedName>
</protein>
<feature type="compositionally biased region" description="Polar residues" evidence="1">
    <location>
        <begin position="40"/>
        <end position="52"/>
    </location>
</feature>
<evidence type="ECO:0000313" key="2">
    <source>
        <dbReference type="EMBL" id="CAI2378474.1"/>
    </source>
</evidence>
<evidence type="ECO:0000256" key="1">
    <source>
        <dbReference type="SAM" id="MobiDB-lite"/>
    </source>
</evidence>
<dbReference type="EMBL" id="CAMPGE010020206">
    <property type="protein sequence ID" value="CAI2378474.1"/>
    <property type="molecule type" value="Genomic_DNA"/>
</dbReference>
<keyword evidence="3" id="KW-1185">Reference proteome</keyword>
<feature type="region of interest" description="Disordered" evidence="1">
    <location>
        <begin position="1"/>
        <end position="52"/>
    </location>
</feature>
<reference evidence="2" key="1">
    <citation type="submission" date="2023-07" db="EMBL/GenBank/DDBJ databases">
        <authorList>
            <consortium name="AG Swart"/>
            <person name="Singh M."/>
            <person name="Singh A."/>
            <person name="Seah K."/>
            <person name="Emmerich C."/>
        </authorList>
    </citation>
    <scope>NUCLEOTIDE SEQUENCE</scope>
    <source>
        <strain evidence="2">DP1</strain>
    </source>
</reference>
<comment type="caution">
    <text evidence="2">The sequence shown here is derived from an EMBL/GenBank/DDBJ whole genome shotgun (WGS) entry which is preliminary data.</text>
</comment>
<evidence type="ECO:0000313" key="3">
    <source>
        <dbReference type="Proteomes" id="UP001295684"/>
    </source>
</evidence>
<dbReference type="Proteomes" id="UP001295684">
    <property type="component" value="Unassembled WGS sequence"/>
</dbReference>
<feature type="compositionally biased region" description="Basic and acidic residues" evidence="1">
    <location>
        <begin position="7"/>
        <end position="23"/>
    </location>
</feature>
<dbReference type="AlphaFoldDB" id="A0AAD1XTA0"/>
<accession>A0AAD1XTA0</accession>